<protein>
    <submittedName>
        <fullName evidence="2">Uncharacterized protein</fullName>
    </submittedName>
</protein>
<dbReference type="RefSeq" id="XP_043034130.1">
    <property type="nucleotide sequence ID" value="XM_043177947.1"/>
</dbReference>
<comment type="similarity">
    <text evidence="1">Belongs to the GTP cyclohydrolase I type 2/NIF3 family.</text>
</comment>
<dbReference type="Gene3D" id="3.40.1390.30">
    <property type="entry name" value="NIF3 (NGG1p interacting factor 3)-like"/>
    <property type="match status" value="1"/>
</dbReference>
<evidence type="ECO:0000313" key="2">
    <source>
        <dbReference type="EMBL" id="KAG7440630.1"/>
    </source>
</evidence>
<dbReference type="Pfam" id="PF01784">
    <property type="entry name" value="DUF34_NIF3"/>
    <property type="match status" value="1"/>
</dbReference>
<dbReference type="AlphaFoldDB" id="A0A9P8AM89"/>
<comment type="caution">
    <text evidence="2">The sequence shown here is derived from an EMBL/GenBank/DDBJ whole genome shotgun (WGS) entry which is preliminary data.</text>
</comment>
<organism evidence="2 3">
    <name type="scientific">Guyanagaster necrorhizus</name>
    <dbReference type="NCBI Taxonomy" id="856835"/>
    <lineage>
        <taxon>Eukaryota</taxon>
        <taxon>Fungi</taxon>
        <taxon>Dikarya</taxon>
        <taxon>Basidiomycota</taxon>
        <taxon>Agaricomycotina</taxon>
        <taxon>Agaricomycetes</taxon>
        <taxon>Agaricomycetidae</taxon>
        <taxon>Agaricales</taxon>
        <taxon>Marasmiineae</taxon>
        <taxon>Physalacriaceae</taxon>
        <taxon>Guyanagaster</taxon>
    </lineage>
</organism>
<reference evidence="2" key="1">
    <citation type="submission" date="2020-11" db="EMBL/GenBank/DDBJ databases">
        <title>Adaptations for nitrogen fixation in a non-lichenized fungal sporocarp promotes dispersal by wood-feeding termites.</title>
        <authorList>
            <consortium name="DOE Joint Genome Institute"/>
            <person name="Koch R.A."/>
            <person name="Yoon G."/>
            <person name="Arayal U."/>
            <person name="Lail K."/>
            <person name="Amirebrahimi M."/>
            <person name="Labutti K."/>
            <person name="Lipzen A."/>
            <person name="Riley R."/>
            <person name="Barry K."/>
            <person name="Henrissat B."/>
            <person name="Grigoriev I.V."/>
            <person name="Herr J.R."/>
            <person name="Aime M.C."/>
        </authorList>
    </citation>
    <scope>NUCLEOTIDE SEQUENCE</scope>
    <source>
        <strain evidence="2">MCA 3950</strain>
    </source>
</reference>
<dbReference type="EMBL" id="MU250569">
    <property type="protein sequence ID" value="KAG7440630.1"/>
    <property type="molecule type" value="Genomic_DNA"/>
</dbReference>
<dbReference type="InterPro" id="IPR002678">
    <property type="entry name" value="DUF34/NIF3"/>
</dbReference>
<dbReference type="GO" id="GO:0005739">
    <property type="term" value="C:mitochondrion"/>
    <property type="evidence" value="ECO:0007669"/>
    <property type="project" value="TreeGrafter"/>
</dbReference>
<keyword evidence="3" id="KW-1185">Reference proteome</keyword>
<dbReference type="OrthoDB" id="3345469at2759"/>
<dbReference type="PANTHER" id="PTHR13799:SF13">
    <property type="entry name" value="NIF3-LIKE PROTEIN 1"/>
    <property type="match status" value="1"/>
</dbReference>
<accession>A0A9P8AM89</accession>
<proteinExistence type="inferred from homology"/>
<sequence>MPAPEDLAFLAALRNLLSAIEALLIAYTHKPSAIFSSPLRGRRHLAFLTTYVFGLCLGRMNDWLAKRLGTGQISTLVGEKFDTSGTSEVQVAYPSAILSDIRTVAICAGLGGSMLVGRDADVYFTGEMSHHEVFTLVSAGKHVILCE</sequence>
<dbReference type="Proteomes" id="UP000812287">
    <property type="component" value="Unassembled WGS sequence"/>
</dbReference>
<dbReference type="SUPFAM" id="SSF102705">
    <property type="entry name" value="NIF3 (NGG1p interacting factor 3)-like"/>
    <property type="match status" value="1"/>
</dbReference>
<dbReference type="GeneID" id="66100234"/>
<dbReference type="InterPro" id="IPR036069">
    <property type="entry name" value="DUF34/NIF3_sf"/>
</dbReference>
<gene>
    <name evidence="2" type="ORF">BT62DRAFT_1012565</name>
</gene>
<name>A0A9P8AM89_9AGAR</name>
<dbReference type="PANTHER" id="PTHR13799">
    <property type="entry name" value="NGG1 INTERACTING FACTOR 3"/>
    <property type="match status" value="1"/>
</dbReference>
<evidence type="ECO:0000313" key="3">
    <source>
        <dbReference type="Proteomes" id="UP000812287"/>
    </source>
</evidence>
<evidence type="ECO:0000256" key="1">
    <source>
        <dbReference type="ARBA" id="ARBA00006964"/>
    </source>
</evidence>